<dbReference type="SUPFAM" id="SSF141322">
    <property type="entry name" value="NfeD domain-like"/>
    <property type="match status" value="1"/>
</dbReference>
<evidence type="ECO:0000256" key="6">
    <source>
        <dbReference type="SAM" id="Phobius"/>
    </source>
</evidence>
<comment type="caution">
    <text evidence="8">The sequence shown here is derived from an EMBL/GenBank/DDBJ whole genome shotgun (WGS) entry which is preliminary data.</text>
</comment>
<dbReference type="RefSeq" id="WP_246305171.1">
    <property type="nucleotide sequence ID" value="NZ_CP059163.1"/>
</dbReference>
<organism evidence="8 9">
    <name type="scientific">Nocardioides marinisabuli</name>
    <dbReference type="NCBI Taxonomy" id="419476"/>
    <lineage>
        <taxon>Bacteria</taxon>
        <taxon>Bacillati</taxon>
        <taxon>Actinomycetota</taxon>
        <taxon>Actinomycetes</taxon>
        <taxon>Propionibacteriales</taxon>
        <taxon>Nocardioidaceae</taxon>
        <taxon>Nocardioides</taxon>
    </lineage>
</organism>
<sequence length="164" mass="17310">MGDLMWWLFWLVTAVVLGVAEFSTLTLVFGLLAGSALVAAVVAGLGASFPLQLLAFAATGGVGLVALRPVAKRQLTRPPPTRDGSDALVGRSAYVTREVSATGGLVHLSGEDWSARAYDEDLVIPAGVRVDVLQIEGATALVHPRDPLPDPLPEPLPEPEHREE</sequence>
<dbReference type="InterPro" id="IPR002810">
    <property type="entry name" value="NfeD-like_C"/>
</dbReference>
<dbReference type="AlphaFoldDB" id="A0A7Y9F3B3"/>
<reference evidence="8 9" key="1">
    <citation type="submission" date="2020-07" db="EMBL/GenBank/DDBJ databases">
        <title>Sequencing the genomes of 1000 actinobacteria strains.</title>
        <authorList>
            <person name="Klenk H.-P."/>
        </authorList>
    </citation>
    <scope>NUCLEOTIDE SEQUENCE [LARGE SCALE GENOMIC DNA]</scope>
    <source>
        <strain evidence="8 9">DSM 18965</strain>
    </source>
</reference>
<dbReference type="PANTHER" id="PTHR33507:SF3">
    <property type="entry name" value="INNER MEMBRANE PROTEIN YBBJ"/>
    <property type="match status" value="1"/>
</dbReference>
<feature type="transmembrane region" description="Helical" evidence="6">
    <location>
        <begin position="38"/>
        <end position="67"/>
    </location>
</feature>
<dbReference type="Proteomes" id="UP000516957">
    <property type="component" value="Unassembled WGS sequence"/>
</dbReference>
<dbReference type="EMBL" id="JACCBE010000001">
    <property type="protein sequence ID" value="NYD58774.1"/>
    <property type="molecule type" value="Genomic_DNA"/>
</dbReference>
<evidence type="ECO:0000256" key="4">
    <source>
        <dbReference type="ARBA" id="ARBA00023136"/>
    </source>
</evidence>
<name>A0A7Y9F3B3_9ACTN</name>
<keyword evidence="4 6" id="KW-0472">Membrane</keyword>
<dbReference type="PANTHER" id="PTHR33507">
    <property type="entry name" value="INNER MEMBRANE PROTEIN YBBJ"/>
    <property type="match status" value="1"/>
</dbReference>
<keyword evidence="9" id="KW-1185">Reference proteome</keyword>
<evidence type="ECO:0000313" key="9">
    <source>
        <dbReference type="Proteomes" id="UP000516957"/>
    </source>
</evidence>
<gene>
    <name evidence="8" type="ORF">BKA08_003012</name>
</gene>
<evidence type="ECO:0000256" key="3">
    <source>
        <dbReference type="ARBA" id="ARBA00022989"/>
    </source>
</evidence>
<dbReference type="InterPro" id="IPR012340">
    <property type="entry name" value="NA-bd_OB-fold"/>
</dbReference>
<evidence type="ECO:0000313" key="8">
    <source>
        <dbReference type="EMBL" id="NYD58774.1"/>
    </source>
</evidence>
<dbReference type="GO" id="GO:0006508">
    <property type="term" value="P:proteolysis"/>
    <property type="evidence" value="ECO:0007669"/>
    <property type="project" value="UniProtKB-KW"/>
</dbReference>
<keyword evidence="3 6" id="KW-1133">Transmembrane helix</keyword>
<feature type="domain" description="NfeD-like C-terminal" evidence="7">
    <location>
        <begin position="86"/>
        <end position="144"/>
    </location>
</feature>
<dbReference type="GO" id="GO:0005886">
    <property type="term" value="C:plasma membrane"/>
    <property type="evidence" value="ECO:0007669"/>
    <property type="project" value="TreeGrafter"/>
</dbReference>
<evidence type="ECO:0000256" key="2">
    <source>
        <dbReference type="ARBA" id="ARBA00022692"/>
    </source>
</evidence>
<feature type="transmembrane region" description="Helical" evidence="6">
    <location>
        <begin position="7"/>
        <end position="32"/>
    </location>
</feature>
<evidence type="ECO:0000256" key="1">
    <source>
        <dbReference type="ARBA" id="ARBA00004141"/>
    </source>
</evidence>
<evidence type="ECO:0000259" key="7">
    <source>
        <dbReference type="Pfam" id="PF01957"/>
    </source>
</evidence>
<dbReference type="Pfam" id="PF01957">
    <property type="entry name" value="NfeD"/>
    <property type="match status" value="1"/>
</dbReference>
<comment type="subcellular location">
    <subcellularLocation>
        <location evidence="1">Membrane</location>
        <topology evidence="1">Multi-pass membrane protein</topology>
    </subcellularLocation>
</comment>
<dbReference type="Gene3D" id="2.40.50.140">
    <property type="entry name" value="Nucleic acid-binding proteins"/>
    <property type="match status" value="1"/>
</dbReference>
<feature type="region of interest" description="Disordered" evidence="5">
    <location>
        <begin position="143"/>
        <end position="164"/>
    </location>
</feature>
<protein>
    <submittedName>
        <fullName evidence="8">Membrane protein implicated in regulation of membrane protease activity</fullName>
    </submittedName>
</protein>
<keyword evidence="2 6" id="KW-0812">Transmembrane</keyword>
<proteinExistence type="predicted"/>
<accession>A0A7Y9F3B3</accession>
<dbReference type="GO" id="GO:0008233">
    <property type="term" value="F:peptidase activity"/>
    <property type="evidence" value="ECO:0007669"/>
    <property type="project" value="UniProtKB-KW"/>
</dbReference>
<keyword evidence="8" id="KW-0378">Hydrolase</keyword>
<keyword evidence="8" id="KW-0645">Protease</keyword>
<dbReference type="InterPro" id="IPR052165">
    <property type="entry name" value="Membrane_assoc_protease"/>
</dbReference>
<evidence type="ECO:0000256" key="5">
    <source>
        <dbReference type="SAM" id="MobiDB-lite"/>
    </source>
</evidence>